<comment type="caution">
    <text evidence="1">The sequence shown here is derived from an EMBL/GenBank/DDBJ whole genome shotgun (WGS) entry which is preliminary data.</text>
</comment>
<dbReference type="AlphaFoldDB" id="A0AAW2VY24"/>
<sequence>MVISDAKSGLTRAIAVALSDSFPPQLLSQYFTRKKLLKELESYGNGAGINALLDSMRASSPPAGPQTLNIKILGHSVIPQL</sequence>
<organism evidence="1">
    <name type="scientific">Sesamum latifolium</name>
    <dbReference type="NCBI Taxonomy" id="2727402"/>
    <lineage>
        <taxon>Eukaryota</taxon>
        <taxon>Viridiplantae</taxon>
        <taxon>Streptophyta</taxon>
        <taxon>Embryophyta</taxon>
        <taxon>Tracheophyta</taxon>
        <taxon>Spermatophyta</taxon>
        <taxon>Magnoliopsida</taxon>
        <taxon>eudicotyledons</taxon>
        <taxon>Gunneridae</taxon>
        <taxon>Pentapetalae</taxon>
        <taxon>asterids</taxon>
        <taxon>lamiids</taxon>
        <taxon>Lamiales</taxon>
        <taxon>Pedaliaceae</taxon>
        <taxon>Sesamum</taxon>
    </lineage>
</organism>
<accession>A0AAW2VY24</accession>
<gene>
    <name evidence="1" type="ORF">Slati_2605900</name>
</gene>
<reference evidence="1" key="2">
    <citation type="journal article" date="2024" name="Plant">
        <title>Genomic evolution and insights into agronomic trait innovations of Sesamum species.</title>
        <authorList>
            <person name="Miao H."/>
            <person name="Wang L."/>
            <person name="Qu L."/>
            <person name="Liu H."/>
            <person name="Sun Y."/>
            <person name="Le M."/>
            <person name="Wang Q."/>
            <person name="Wei S."/>
            <person name="Zheng Y."/>
            <person name="Lin W."/>
            <person name="Duan Y."/>
            <person name="Cao H."/>
            <person name="Xiong S."/>
            <person name="Wang X."/>
            <person name="Wei L."/>
            <person name="Li C."/>
            <person name="Ma Q."/>
            <person name="Ju M."/>
            <person name="Zhao R."/>
            <person name="Li G."/>
            <person name="Mu C."/>
            <person name="Tian Q."/>
            <person name="Mei H."/>
            <person name="Zhang T."/>
            <person name="Gao T."/>
            <person name="Zhang H."/>
        </authorList>
    </citation>
    <scope>NUCLEOTIDE SEQUENCE</scope>
    <source>
        <strain evidence="1">KEN1</strain>
    </source>
</reference>
<name>A0AAW2VY24_9LAMI</name>
<proteinExistence type="predicted"/>
<dbReference type="EMBL" id="JACGWN010000009">
    <property type="protein sequence ID" value="KAL0432716.1"/>
    <property type="molecule type" value="Genomic_DNA"/>
</dbReference>
<protein>
    <submittedName>
        <fullName evidence="1">Uncharacterized protein</fullName>
    </submittedName>
</protein>
<reference evidence="1" key="1">
    <citation type="submission" date="2020-06" db="EMBL/GenBank/DDBJ databases">
        <authorList>
            <person name="Li T."/>
            <person name="Hu X."/>
            <person name="Zhang T."/>
            <person name="Song X."/>
            <person name="Zhang H."/>
            <person name="Dai N."/>
            <person name="Sheng W."/>
            <person name="Hou X."/>
            <person name="Wei L."/>
        </authorList>
    </citation>
    <scope>NUCLEOTIDE SEQUENCE</scope>
    <source>
        <strain evidence="1">KEN1</strain>
        <tissue evidence="1">Leaf</tissue>
    </source>
</reference>
<evidence type="ECO:0000313" key="1">
    <source>
        <dbReference type="EMBL" id="KAL0432716.1"/>
    </source>
</evidence>